<dbReference type="RefSeq" id="WP_229925829.1">
    <property type="nucleotide sequence ID" value="NZ_BNBT01000074.1"/>
</dbReference>
<dbReference type="GO" id="GO:0006310">
    <property type="term" value="P:DNA recombination"/>
    <property type="evidence" value="ECO:0007669"/>
    <property type="project" value="InterPro"/>
</dbReference>
<protein>
    <recommendedName>
        <fullName evidence="1">ATP-dependent DNA ligase family profile domain-containing protein</fullName>
    </recommendedName>
</protein>
<dbReference type="GO" id="GO:0006281">
    <property type="term" value="P:DNA repair"/>
    <property type="evidence" value="ECO:0007669"/>
    <property type="project" value="InterPro"/>
</dbReference>
<evidence type="ECO:0000313" key="3">
    <source>
        <dbReference type="Proteomes" id="UP000608024"/>
    </source>
</evidence>
<evidence type="ECO:0000259" key="1">
    <source>
        <dbReference type="Pfam" id="PF01068"/>
    </source>
</evidence>
<dbReference type="Proteomes" id="UP000608024">
    <property type="component" value="Unassembled WGS sequence"/>
</dbReference>
<dbReference type="AlphaFoldDB" id="A0A918ZUT0"/>
<name>A0A918ZUT0_9ACTN</name>
<dbReference type="GO" id="GO:0005524">
    <property type="term" value="F:ATP binding"/>
    <property type="evidence" value="ECO:0007669"/>
    <property type="project" value="InterPro"/>
</dbReference>
<comment type="caution">
    <text evidence="2">The sequence shown here is derived from an EMBL/GenBank/DDBJ whole genome shotgun (WGS) entry which is preliminary data.</text>
</comment>
<sequence length="90" mass="10342">MWEADRLAFERLQQRLHRRGAGAARLAEQHPAHFVAFDLLRLAGTDTTAWPYWRRRAALEDLFAEHQLTAPWALCPSTTDAATVREWLTG</sequence>
<reference evidence="2" key="1">
    <citation type="journal article" date="2014" name="Int. J. Syst. Evol. Microbiol.">
        <title>Complete genome sequence of Corynebacterium casei LMG S-19264T (=DSM 44701T), isolated from a smear-ripened cheese.</title>
        <authorList>
            <consortium name="US DOE Joint Genome Institute (JGI-PGF)"/>
            <person name="Walter F."/>
            <person name="Albersmeier A."/>
            <person name="Kalinowski J."/>
            <person name="Ruckert C."/>
        </authorList>
    </citation>
    <scope>NUCLEOTIDE SEQUENCE</scope>
    <source>
        <strain evidence="2">JCM 4784</strain>
    </source>
</reference>
<gene>
    <name evidence="2" type="ORF">GCM10018785_45000</name>
</gene>
<reference evidence="2" key="2">
    <citation type="submission" date="2020-09" db="EMBL/GenBank/DDBJ databases">
        <authorList>
            <person name="Sun Q."/>
            <person name="Ohkuma M."/>
        </authorList>
    </citation>
    <scope>NUCLEOTIDE SEQUENCE</scope>
    <source>
        <strain evidence="2">JCM 4784</strain>
    </source>
</reference>
<keyword evidence="3" id="KW-1185">Reference proteome</keyword>
<dbReference type="GO" id="GO:0003910">
    <property type="term" value="F:DNA ligase (ATP) activity"/>
    <property type="evidence" value="ECO:0007669"/>
    <property type="project" value="InterPro"/>
</dbReference>
<dbReference type="InterPro" id="IPR012310">
    <property type="entry name" value="DNA_ligase_ATP-dep_cent"/>
</dbReference>
<evidence type="ECO:0000313" key="2">
    <source>
        <dbReference type="EMBL" id="GHE71750.1"/>
    </source>
</evidence>
<organism evidence="2 3">
    <name type="scientific">Streptomyces longispororuber</name>
    <dbReference type="NCBI Taxonomy" id="68230"/>
    <lineage>
        <taxon>Bacteria</taxon>
        <taxon>Bacillati</taxon>
        <taxon>Actinomycetota</taxon>
        <taxon>Actinomycetes</taxon>
        <taxon>Kitasatosporales</taxon>
        <taxon>Streptomycetaceae</taxon>
        <taxon>Streptomyces</taxon>
    </lineage>
</organism>
<accession>A0A918ZUT0</accession>
<feature type="domain" description="ATP-dependent DNA ligase family profile" evidence="1">
    <location>
        <begin position="6"/>
        <end position="88"/>
    </location>
</feature>
<proteinExistence type="predicted"/>
<dbReference type="EMBL" id="BNBT01000074">
    <property type="protein sequence ID" value="GHE71750.1"/>
    <property type="molecule type" value="Genomic_DNA"/>
</dbReference>
<dbReference type="SUPFAM" id="SSF56091">
    <property type="entry name" value="DNA ligase/mRNA capping enzyme, catalytic domain"/>
    <property type="match status" value="1"/>
</dbReference>
<dbReference type="Gene3D" id="3.30.470.30">
    <property type="entry name" value="DNA ligase/mRNA capping enzyme"/>
    <property type="match status" value="1"/>
</dbReference>
<dbReference type="Pfam" id="PF01068">
    <property type="entry name" value="DNA_ligase_A_M"/>
    <property type="match status" value="1"/>
</dbReference>